<dbReference type="EMBL" id="VDEP01000438">
    <property type="protein sequence ID" value="KAA1083503.1"/>
    <property type="molecule type" value="Genomic_DNA"/>
</dbReference>
<evidence type="ECO:0000256" key="1">
    <source>
        <dbReference type="SAM" id="MobiDB-lite"/>
    </source>
</evidence>
<proteinExistence type="predicted"/>
<protein>
    <submittedName>
        <fullName evidence="2">Uncharacterized protein</fullName>
    </submittedName>
</protein>
<gene>
    <name evidence="3" type="ORF">PGT21_006478</name>
    <name evidence="2" type="ORF">PGTUg99_035206</name>
</gene>
<evidence type="ECO:0000313" key="5">
    <source>
        <dbReference type="Proteomes" id="UP000325313"/>
    </source>
</evidence>
<evidence type="ECO:0000313" key="2">
    <source>
        <dbReference type="EMBL" id="KAA1083503.1"/>
    </source>
</evidence>
<name>A0A5B0N4K2_PUCGR</name>
<reference evidence="4 5" key="1">
    <citation type="submission" date="2019-05" db="EMBL/GenBank/DDBJ databases">
        <title>Emergence of the Ug99 lineage of the wheat stem rust pathogen through somatic hybridization.</title>
        <authorList>
            <person name="Li F."/>
            <person name="Upadhyaya N.M."/>
            <person name="Sperschneider J."/>
            <person name="Matny O."/>
            <person name="Nguyen-Phuc H."/>
            <person name="Mago R."/>
            <person name="Raley C."/>
            <person name="Miller M.E."/>
            <person name="Silverstein K.A.T."/>
            <person name="Henningsen E."/>
            <person name="Hirsch C.D."/>
            <person name="Visser B."/>
            <person name="Pretorius Z.A."/>
            <person name="Steffenson B.J."/>
            <person name="Schwessinger B."/>
            <person name="Dodds P.N."/>
            <person name="Figueroa M."/>
        </authorList>
    </citation>
    <scope>NUCLEOTIDE SEQUENCE [LARGE SCALE GENOMIC DNA]</scope>
    <source>
        <strain evidence="3">21-0</strain>
        <strain evidence="2 5">Ug99</strain>
    </source>
</reference>
<dbReference type="AlphaFoldDB" id="A0A5B0N4K2"/>
<evidence type="ECO:0000313" key="4">
    <source>
        <dbReference type="Proteomes" id="UP000324748"/>
    </source>
</evidence>
<keyword evidence="4" id="KW-1185">Reference proteome</keyword>
<organism evidence="2 5">
    <name type="scientific">Puccinia graminis f. sp. tritici</name>
    <dbReference type="NCBI Taxonomy" id="56615"/>
    <lineage>
        <taxon>Eukaryota</taxon>
        <taxon>Fungi</taxon>
        <taxon>Dikarya</taxon>
        <taxon>Basidiomycota</taxon>
        <taxon>Pucciniomycotina</taxon>
        <taxon>Pucciniomycetes</taxon>
        <taxon>Pucciniales</taxon>
        <taxon>Pucciniaceae</taxon>
        <taxon>Puccinia</taxon>
    </lineage>
</organism>
<evidence type="ECO:0000313" key="3">
    <source>
        <dbReference type="EMBL" id="KAA1094016.1"/>
    </source>
</evidence>
<dbReference type="EMBL" id="VSWC01000079">
    <property type="protein sequence ID" value="KAA1094016.1"/>
    <property type="molecule type" value="Genomic_DNA"/>
</dbReference>
<dbReference type="Proteomes" id="UP000325313">
    <property type="component" value="Unassembled WGS sequence"/>
</dbReference>
<dbReference type="Proteomes" id="UP000324748">
    <property type="component" value="Unassembled WGS sequence"/>
</dbReference>
<sequence>MPIDLPEEFQELFEVTANITRRLSHVIEQFRAPTVPRNDPGNIPGGDPTRDRPLTSAGHLPAAIPISTHTQHRAPHNDGRHQSKIFTKHPHESDLSPPVAQNVIDYPMAGFLGARIPLGRDNGSKHRL</sequence>
<feature type="region of interest" description="Disordered" evidence="1">
    <location>
        <begin position="70"/>
        <end position="99"/>
    </location>
</feature>
<feature type="region of interest" description="Disordered" evidence="1">
    <location>
        <begin position="31"/>
        <end position="58"/>
    </location>
</feature>
<comment type="caution">
    <text evidence="2">The sequence shown here is derived from an EMBL/GenBank/DDBJ whole genome shotgun (WGS) entry which is preliminary data.</text>
</comment>
<accession>A0A5B0N4K2</accession>